<dbReference type="Gene3D" id="3.90.550.10">
    <property type="entry name" value="Spore Coat Polysaccharide Biosynthesis Protein SpsA, Chain A"/>
    <property type="match status" value="1"/>
</dbReference>
<dbReference type="EC" id="2.7.7.13" evidence="2"/>
<organism evidence="10 11">
    <name type="scientific">Chitinophaga terrae</name>
    <name type="common">ex Kim and Jung 2007</name>
    <dbReference type="NCBI Taxonomy" id="408074"/>
    <lineage>
        <taxon>Bacteria</taxon>
        <taxon>Pseudomonadati</taxon>
        <taxon>Bacteroidota</taxon>
        <taxon>Chitinophagia</taxon>
        <taxon>Chitinophagales</taxon>
        <taxon>Chitinophagaceae</taxon>
        <taxon>Chitinophaga</taxon>
    </lineage>
</organism>
<keyword evidence="5" id="KW-0547">Nucleotide-binding</keyword>
<keyword evidence="11" id="KW-1185">Reference proteome</keyword>
<sequence length="363" mass="41296">MTQLNSHFYVAIMAGGIGSRFWPHSRTDNPKQFLDILNTGKTLLQWTYERFLQFIPKENIYVVTHVQYTGKVHEQLPELPEENIVNEPSRKNTAPCIAYISHKIHKQDPLANIICAPADHLIMDGPAFTNACLNALLFVQKHSALLTLGIKPTRPDTGYGYIQFEPQQVADNVYQVKTFTEKPNLELAKTFLQSGDFLWNAGIFVWNVNTILSALKQHLPEMNELFEQINDTLNTPQEKDAIEKVYPQCTNISIDYGIMEKANNVYVIPSNFGWSDLGTWASAYENLEKDYLGNAVQGKNVMVIDATKCMVKVPNDKLVLLQGLDEFIVIDTPDVLLVCKKENEQQIKEYVAEIKRNKGEKFL</sequence>
<evidence type="ECO:0000256" key="1">
    <source>
        <dbReference type="ARBA" id="ARBA00006115"/>
    </source>
</evidence>
<protein>
    <recommendedName>
        <fullName evidence="2">mannose-1-phosphate guanylyltransferase</fullName>
        <ecNumber evidence="2">2.7.7.13</ecNumber>
    </recommendedName>
</protein>
<dbReference type="InterPro" id="IPR049577">
    <property type="entry name" value="GMPP_N"/>
</dbReference>
<dbReference type="GO" id="GO:0005525">
    <property type="term" value="F:GTP binding"/>
    <property type="evidence" value="ECO:0007669"/>
    <property type="project" value="UniProtKB-KW"/>
</dbReference>
<dbReference type="Pfam" id="PF00483">
    <property type="entry name" value="NTP_transferase"/>
    <property type="match status" value="1"/>
</dbReference>
<name>A0A1H4EAC8_9BACT</name>
<dbReference type="EMBL" id="FNRL01000017">
    <property type="protein sequence ID" value="SEA82004.1"/>
    <property type="molecule type" value="Genomic_DNA"/>
</dbReference>
<feature type="domain" description="MannoseP isomerase/GMP-like beta-helix" evidence="9">
    <location>
        <begin position="300"/>
        <end position="353"/>
    </location>
</feature>
<accession>A0A1H4EAC8</accession>
<evidence type="ECO:0000256" key="5">
    <source>
        <dbReference type="ARBA" id="ARBA00022741"/>
    </source>
</evidence>
<proteinExistence type="inferred from homology"/>
<dbReference type="InterPro" id="IPR029044">
    <property type="entry name" value="Nucleotide-diphossugar_trans"/>
</dbReference>
<evidence type="ECO:0000256" key="3">
    <source>
        <dbReference type="ARBA" id="ARBA00022679"/>
    </source>
</evidence>
<dbReference type="GO" id="GO:0009298">
    <property type="term" value="P:GDP-mannose biosynthetic process"/>
    <property type="evidence" value="ECO:0007669"/>
    <property type="project" value="TreeGrafter"/>
</dbReference>
<dbReference type="AlphaFoldDB" id="A0A1H4EAC8"/>
<dbReference type="GO" id="GO:0004475">
    <property type="term" value="F:mannose-1-phosphate guanylyltransferase (GTP) activity"/>
    <property type="evidence" value="ECO:0007669"/>
    <property type="project" value="UniProtKB-EC"/>
</dbReference>
<dbReference type="InterPro" id="IPR005835">
    <property type="entry name" value="NTP_transferase_dom"/>
</dbReference>
<evidence type="ECO:0000256" key="7">
    <source>
        <dbReference type="ARBA" id="ARBA00047343"/>
    </source>
</evidence>
<dbReference type="InterPro" id="IPR051161">
    <property type="entry name" value="Mannose-6P_isomerase_type2"/>
</dbReference>
<keyword evidence="6" id="KW-0342">GTP-binding</keyword>
<dbReference type="Proteomes" id="UP000199656">
    <property type="component" value="Unassembled WGS sequence"/>
</dbReference>
<dbReference type="PANTHER" id="PTHR46390:SF1">
    <property type="entry name" value="MANNOSE-1-PHOSPHATE GUANYLYLTRANSFERASE"/>
    <property type="match status" value="1"/>
</dbReference>
<evidence type="ECO:0000256" key="2">
    <source>
        <dbReference type="ARBA" id="ARBA00012387"/>
    </source>
</evidence>
<keyword evidence="4 10" id="KW-0548">Nucleotidyltransferase</keyword>
<dbReference type="Pfam" id="PF22640">
    <property type="entry name" value="ManC_GMP_beta-helix"/>
    <property type="match status" value="1"/>
</dbReference>
<evidence type="ECO:0000256" key="6">
    <source>
        <dbReference type="ARBA" id="ARBA00023134"/>
    </source>
</evidence>
<dbReference type="InterPro" id="IPR054566">
    <property type="entry name" value="ManC/GMP-like_b-helix"/>
</dbReference>
<dbReference type="RefSeq" id="WP_089763309.1">
    <property type="nucleotide sequence ID" value="NZ_BKAT01000030.1"/>
</dbReference>
<dbReference type="OrthoDB" id="9806359at2"/>
<gene>
    <name evidence="10" type="ORF">SAMN05660909_03594</name>
</gene>
<dbReference type="SUPFAM" id="SSF159283">
    <property type="entry name" value="Guanosine diphospho-D-mannose pyrophosphorylase/mannose-6-phosphate isomerase linker domain"/>
    <property type="match status" value="1"/>
</dbReference>
<dbReference type="PANTHER" id="PTHR46390">
    <property type="entry name" value="MANNOSE-1-PHOSPHATE GUANYLYLTRANSFERASE"/>
    <property type="match status" value="1"/>
</dbReference>
<comment type="similarity">
    <text evidence="1">Belongs to the mannose-6-phosphate isomerase type 2 family.</text>
</comment>
<keyword evidence="3 10" id="KW-0808">Transferase</keyword>
<dbReference type="SUPFAM" id="SSF53448">
    <property type="entry name" value="Nucleotide-diphospho-sugar transferases"/>
    <property type="match status" value="1"/>
</dbReference>
<dbReference type="FunFam" id="3.90.550.10:FF:000046">
    <property type="entry name" value="Mannose-1-phosphate guanylyltransferase (GDP)"/>
    <property type="match status" value="1"/>
</dbReference>
<evidence type="ECO:0000313" key="11">
    <source>
        <dbReference type="Proteomes" id="UP000199656"/>
    </source>
</evidence>
<dbReference type="STRING" id="408074.SAMN05660909_03594"/>
<reference evidence="11" key="1">
    <citation type="submission" date="2016-10" db="EMBL/GenBank/DDBJ databases">
        <authorList>
            <person name="Varghese N."/>
            <person name="Submissions S."/>
        </authorList>
    </citation>
    <scope>NUCLEOTIDE SEQUENCE [LARGE SCALE GENOMIC DNA]</scope>
    <source>
        <strain evidence="11">DSM 23920</strain>
    </source>
</reference>
<evidence type="ECO:0000259" key="8">
    <source>
        <dbReference type="Pfam" id="PF00483"/>
    </source>
</evidence>
<feature type="domain" description="Nucleotidyl transferase" evidence="8">
    <location>
        <begin position="12"/>
        <end position="288"/>
    </location>
</feature>
<evidence type="ECO:0000259" key="9">
    <source>
        <dbReference type="Pfam" id="PF22640"/>
    </source>
</evidence>
<evidence type="ECO:0000256" key="4">
    <source>
        <dbReference type="ARBA" id="ARBA00022695"/>
    </source>
</evidence>
<evidence type="ECO:0000313" key="10">
    <source>
        <dbReference type="EMBL" id="SEA82004.1"/>
    </source>
</evidence>
<dbReference type="CDD" id="cd02509">
    <property type="entry name" value="GDP-M1P_Guanylyltransferase"/>
    <property type="match status" value="1"/>
</dbReference>
<comment type="catalytic activity">
    <reaction evidence="7">
        <text>alpha-D-mannose 1-phosphate + GTP + H(+) = GDP-alpha-D-mannose + diphosphate</text>
        <dbReference type="Rhea" id="RHEA:15229"/>
        <dbReference type="ChEBI" id="CHEBI:15378"/>
        <dbReference type="ChEBI" id="CHEBI:33019"/>
        <dbReference type="ChEBI" id="CHEBI:37565"/>
        <dbReference type="ChEBI" id="CHEBI:57527"/>
        <dbReference type="ChEBI" id="CHEBI:58409"/>
        <dbReference type="EC" id="2.7.7.13"/>
    </reaction>
</comment>